<name>A0AAD4H3C1_9FUNG</name>
<evidence type="ECO:0000313" key="3">
    <source>
        <dbReference type="Proteomes" id="UP001194580"/>
    </source>
</evidence>
<dbReference type="AlphaFoldDB" id="A0AAD4H3C1"/>
<feature type="region of interest" description="Disordered" evidence="1">
    <location>
        <begin position="235"/>
        <end position="291"/>
    </location>
</feature>
<sequence>MSSTYAAFETPGAKTGASPPILSQSQSNQQAPYSPPPVHPSYRPFQAPTLQQQHASLQAYPPPPPVLQHDPKRQSFIQSTPSQLDFSMAGLSLANNGYVQAPLTQPYIQRPHHQPLLRSPATAVLEKSLPALPPMGLDVVGRSGSNSSSGHSHSVVVEFAATTSTLSDELGSYLSDQDAIGAPLPPPPSTSTVAVPIPVPAPPLASNSSPTQEVPHEHSPPNVVTTITTVYSIPSSVSVPSPPSSQQQRQSVASRSVSPPPLQSSSTASSSWSAFNAPGPVSSTNNSQGHS</sequence>
<evidence type="ECO:0000256" key="1">
    <source>
        <dbReference type="SAM" id="MobiDB-lite"/>
    </source>
</evidence>
<keyword evidence="3" id="KW-1185">Reference proteome</keyword>
<feature type="compositionally biased region" description="Polar residues" evidence="1">
    <location>
        <begin position="281"/>
        <end position="291"/>
    </location>
</feature>
<dbReference type="Proteomes" id="UP001194580">
    <property type="component" value="Unassembled WGS sequence"/>
</dbReference>
<evidence type="ECO:0000313" key="2">
    <source>
        <dbReference type="EMBL" id="KAG0268368.1"/>
    </source>
</evidence>
<feature type="region of interest" description="Disordered" evidence="1">
    <location>
        <begin position="177"/>
        <end position="222"/>
    </location>
</feature>
<proteinExistence type="predicted"/>
<gene>
    <name evidence="2" type="ORF">BGZ95_002480</name>
</gene>
<dbReference type="EMBL" id="JAAAIL010001529">
    <property type="protein sequence ID" value="KAG0268368.1"/>
    <property type="molecule type" value="Genomic_DNA"/>
</dbReference>
<protein>
    <submittedName>
        <fullName evidence="2">Uncharacterized protein</fullName>
    </submittedName>
</protein>
<feature type="non-terminal residue" evidence="2">
    <location>
        <position position="291"/>
    </location>
</feature>
<feature type="region of interest" description="Disordered" evidence="1">
    <location>
        <begin position="1"/>
        <end position="81"/>
    </location>
</feature>
<reference evidence="2" key="1">
    <citation type="journal article" date="2020" name="Fungal Divers.">
        <title>Resolving the Mortierellaceae phylogeny through synthesis of multi-gene phylogenetics and phylogenomics.</title>
        <authorList>
            <person name="Vandepol N."/>
            <person name="Liber J."/>
            <person name="Desiro A."/>
            <person name="Na H."/>
            <person name="Kennedy M."/>
            <person name="Barry K."/>
            <person name="Grigoriev I.V."/>
            <person name="Miller A.N."/>
            <person name="O'Donnell K."/>
            <person name="Stajich J.E."/>
            <person name="Bonito G."/>
        </authorList>
    </citation>
    <scope>NUCLEOTIDE SEQUENCE</scope>
    <source>
        <strain evidence="2">NRRL 28262</strain>
    </source>
</reference>
<comment type="caution">
    <text evidence="2">The sequence shown here is derived from an EMBL/GenBank/DDBJ whole genome shotgun (WGS) entry which is preliminary data.</text>
</comment>
<feature type="compositionally biased region" description="Polar residues" evidence="1">
    <location>
        <begin position="21"/>
        <end position="32"/>
    </location>
</feature>
<feature type="compositionally biased region" description="Low complexity" evidence="1">
    <location>
        <begin position="235"/>
        <end position="273"/>
    </location>
</feature>
<organism evidence="2 3">
    <name type="scientific">Linnemannia exigua</name>
    <dbReference type="NCBI Taxonomy" id="604196"/>
    <lineage>
        <taxon>Eukaryota</taxon>
        <taxon>Fungi</taxon>
        <taxon>Fungi incertae sedis</taxon>
        <taxon>Mucoromycota</taxon>
        <taxon>Mortierellomycotina</taxon>
        <taxon>Mortierellomycetes</taxon>
        <taxon>Mortierellales</taxon>
        <taxon>Mortierellaceae</taxon>
        <taxon>Linnemannia</taxon>
    </lineage>
</organism>
<accession>A0AAD4H3C1</accession>